<gene>
    <name evidence="1" type="ORF">IF1G_04894</name>
</gene>
<sequence>MASDFGPDAFLGFVSRRPGSPWFGHGDVRFGRPRRRDHGWKIIFIVYLVKPCMISPIFDNVVDEAGRHGFSQSRFRWRRVPDTLGRTGSGAAGPASPKLFFSEESSLPLTFAFCYHHHILYIISPIEFHRYVAFSFVIIDIAFVDFRQKDRSEDDRPRTAPVTSPAVAIQGYMLPSETWPETASPRKQSAWATAVQAAPSKAGSVAMQDDSPA</sequence>
<reference evidence="1 2" key="1">
    <citation type="journal article" date="2019" name="Appl. Microbiol. Biotechnol.">
        <title>Genome sequence of Isaria javanica and comparative genome analysis insights into family S53 peptidase evolution in fungal entomopathogens.</title>
        <authorList>
            <person name="Lin R."/>
            <person name="Zhang X."/>
            <person name="Xin B."/>
            <person name="Zou M."/>
            <person name="Gao Y."/>
            <person name="Qin F."/>
            <person name="Hu Q."/>
            <person name="Xie B."/>
            <person name="Cheng X."/>
        </authorList>
    </citation>
    <scope>NUCLEOTIDE SEQUENCE [LARGE SCALE GENOMIC DNA]</scope>
    <source>
        <strain evidence="1 2">IJ1G</strain>
    </source>
</reference>
<evidence type="ECO:0000313" key="1">
    <source>
        <dbReference type="EMBL" id="TQV96311.1"/>
    </source>
</evidence>
<comment type="caution">
    <text evidence="1">The sequence shown here is derived from an EMBL/GenBank/DDBJ whole genome shotgun (WGS) entry which is preliminary data.</text>
</comment>
<dbReference type="EMBL" id="SPUK01000006">
    <property type="protein sequence ID" value="TQV96311.1"/>
    <property type="molecule type" value="Genomic_DNA"/>
</dbReference>
<dbReference type="Proteomes" id="UP000315783">
    <property type="component" value="Unassembled WGS sequence"/>
</dbReference>
<accession>A0A545V3N0</accession>
<protein>
    <submittedName>
        <fullName evidence="1">Uncharacterized protein</fullName>
    </submittedName>
</protein>
<dbReference type="AlphaFoldDB" id="A0A545V3N0"/>
<proteinExistence type="predicted"/>
<evidence type="ECO:0000313" key="2">
    <source>
        <dbReference type="Proteomes" id="UP000315783"/>
    </source>
</evidence>
<name>A0A545V3N0_9HYPO</name>
<organism evidence="1 2">
    <name type="scientific">Cordyceps javanica</name>
    <dbReference type="NCBI Taxonomy" id="43265"/>
    <lineage>
        <taxon>Eukaryota</taxon>
        <taxon>Fungi</taxon>
        <taxon>Dikarya</taxon>
        <taxon>Ascomycota</taxon>
        <taxon>Pezizomycotina</taxon>
        <taxon>Sordariomycetes</taxon>
        <taxon>Hypocreomycetidae</taxon>
        <taxon>Hypocreales</taxon>
        <taxon>Cordycipitaceae</taxon>
        <taxon>Cordyceps</taxon>
    </lineage>
</organism>
<keyword evidence="2" id="KW-1185">Reference proteome</keyword>